<protein>
    <submittedName>
        <fullName evidence="1">Uncharacterized protein</fullName>
    </submittedName>
</protein>
<reference evidence="1 2" key="1">
    <citation type="journal article" date="2015" name="Stand. Genomic Sci.">
        <title>Genomic Encyclopedia of Bacterial and Archaeal Type Strains, Phase III: the genomes of soil and plant-associated and newly described type strains.</title>
        <authorList>
            <person name="Whitman W.B."/>
            <person name="Woyke T."/>
            <person name="Klenk H.P."/>
            <person name="Zhou Y."/>
            <person name="Lilburn T.G."/>
            <person name="Beck B.J."/>
            <person name="De Vos P."/>
            <person name="Vandamme P."/>
            <person name="Eisen J.A."/>
            <person name="Garrity G."/>
            <person name="Hugenholtz P."/>
            <person name="Kyrpides N.C."/>
        </authorList>
    </citation>
    <scope>NUCLEOTIDE SEQUENCE [LARGE SCALE GENOMIC DNA]</scope>
    <source>
        <strain evidence="1 2">CGMCC 1.10115</strain>
    </source>
</reference>
<evidence type="ECO:0000313" key="1">
    <source>
        <dbReference type="EMBL" id="TWH79628.1"/>
    </source>
</evidence>
<organism evidence="1 2">
    <name type="scientific">Cytobacillus oceanisediminis</name>
    <dbReference type="NCBI Taxonomy" id="665099"/>
    <lineage>
        <taxon>Bacteria</taxon>
        <taxon>Bacillati</taxon>
        <taxon>Bacillota</taxon>
        <taxon>Bacilli</taxon>
        <taxon>Bacillales</taxon>
        <taxon>Bacillaceae</taxon>
        <taxon>Cytobacillus</taxon>
    </lineage>
</organism>
<proteinExistence type="predicted"/>
<comment type="caution">
    <text evidence="1">The sequence shown here is derived from an EMBL/GenBank/DDBJ whole genome shotgun (WGS) entry which is preliminary data.</text>
</comment>
<sequence length="89" mass="10577">MMDLLIKMSERLERMDTRLEGVESQLKGIDTRLIRVEDTVNRIEASQAEDVISMLKLQKKKTDFEVEYLNNRITEMDKRLFNIEKSIEN</sequence>
<dbReference type="EMBL" id="VLKI01000022">
    <property type="protein sequence ID" value="TWH79628.1"/>
    <property type="molecule type" value="Genomic_DNA"/>
</dbReference>
<dbReference type="AlphaFoldDB" id="A0A562J8U9"/>
<evidence type="ECO:0000313" key="2">
    <source>
        <dbReference type="Proteomes" id="UP000318667"/>
    </source>
</evidence>
<gene>
    <name evidence="1" type="ORF">IQ19_04841</name>
</gene>
<name>A0A562J8U9_9BACI</name>
<dbReference type="Proteomes" id="UP000318667">
    <property type="component" value="Unassembled WGS sequence"/>
</dbReference>
<dbReference type="Gene3D" id="1.20.5.1070">
    <property type="entry name" value="Head and neck region of the ectodomain of NDV fusion glycoprotein"/>
    <property type="match status" value="1"/>
</dbReference>
<keyword evidence="2" id="KW-1185">Reference proteome</keyword>
<accession>A0A562J8U9</accession>